<dbReference type="EnsemblPlants" id="Ma06_t36330.1">
    <property type="protein sequence ID" value="Ma06_p36330.1"/>
    <property type="gene ID" value="Ma06_g36330"/>
</dbReference>
<evidence type="ECO:0000313" key="8">
    <source>
        <dbReference type="Proteomes" id="UP000012960"/>
    </source>
</evidence>
<dbReference type="InterPro" id="IPR016159">
    <property type="entry name" value="Cullin_repeat-like_dom_sf"/>
</dbReference>
<evidence type="ECO:0000256" key="3">
    <source>
        <dbReference type="RuleBase" id="RU365026"/>
    </source>
</evidence>
<sequence length="665" mass="71609">MPRKGMRSLFTSSSAPKVGPALHLRGPRYGAAGGPLSPSCFTFSDRSMEENIAAAAEVIREWGPEVDDSLFGSGRADSGRFLQAVSDLHRSMLFFSSPSAVSCASTAVRSAALLRAHSLLSDAICRLERELKLLLSAHGQLLNPLDSLRSASFSDSSDVECAADSITEVESAADVAIRDLRAVAETMISAGYGKECVRVYKTMRKSAVDESIHRLGCELLTQAQVRKLDWAEFESKIRDWLAAAPIAFRTIFSGERLLCDRVFASSDAIRESCFADVARDAAASLLAFPETVARSKRSPEKLFRILDLYDAVSELWPEIESMFSFEATTAVRLQALASLLRLAEVARSTMANFEAAIQKDASRSRVPGGGVHSLTRYVMDYLVFLADYELPLTDIFADFPFRAQSPLPESFDAALLATPSLSAPSSPSADSTTTSFESSPWSSSPSPASSAVGSISVRIAWLVLVLICKLDGKAELYREVALSYLFLANNLQYIVQKVKESGLRLLLGDEWVARHGAKARHYAASYERLAWAKVAAAIPEDGTVTTAVEAWERMRGFNTALEAACRGQAGWVVVADGGLREEVMSAVAALVVPAYRAFYKRSRPVLRVSGAASAAVVRFSPEDVRNRIYGLFGGSMGSGSSGDSGTGSSRGSTGFGAPVGSNRLE</sequence>
<gene>
    <name evidence="6" type="ORF">GSMUA_182490.1</name>
</gene>
<keyword evidence="8" id="KW-1185">Reference proteome</keyword>
<dbReference type="AlphaFoldDB" id="A0A804JPC9"/>
<dbReference type="InterPro" id="IPR004140">
    <property type="entry name" value="Exo70"/>
</dbReference>
<dbReference type="Pfam" id="PF20669">
    <property type="entry name" value="Exo70_N"/>
    <property type="match status" value="1"/>
</dbReference>
<dbReference type="FunCoup" id="A0A804JPC9">
    <property type="interactions" value="19"/>
</dbReference>
<keyword evidence="3" id="KW-0268">Exocytosis</keyword>
<dbReference type="KEGG" id="mus:103990262"/>
<comment type="function">
    <text evidence="3">Component of the exocyst complex.</text>
</comment>
<evidence type="ECO:0000256" key="1">
    <source>
        <dbReference type="ARBA" id="ARBA00006756"/>
    </source>
</evidence>
<dbReference type="Proteomes" id="UP000012960">
    <property type="component" value="Unplaced"/>
</dbReference>
<dbReference type="PANTHER" id="PTHR12542">
    <property type="entry name" value="EXOCYST COMPLEX PROTEIN EXO70"/>
    <property type="match status" value="1"/>
</dbReference>
<dbReference type="PANTHER" id="PTHR12542:SF17">
    <property type="entry name" value="EXOCYST SUBUNIT EXO70 FAMILY PROTEIN"/>
    <property type="match status" value="1"/>
</dbReference>
<dbReference type="Pfam" id="PF03081">
    <property type="entry name" value="Exo70_C"/>
    <property type="match status" value="1"/>
</dbReference>
<dbReference type="OMA" id="LHITMHR"/>
<dbReference type="EMBL" id="HG996471">
    <property type="protein sequence ID" value="CAG1848454.1"/>
    <property type="molecule type" value="Genomic_DNA"/>
</dbReference>
<dbReference type="InterPro" id="IPR046364">
    <property type="entry name" value="Exo70_C"/>
</dbReference>
<reference evidence="6" key="1">
    <citation type="submission" date="2021-03" db="EMBL/GenBank/DDBJ databases">
        <authorList>
            <consortium name="Genoscope - CEA"/>
            <person name="William W."/>
        </authorList>
    </citation>
    <scope>NUCLEOTIDE SEQUENCE</scope>
    <source>
        <strain evidence="6">Doubled-haploid Pahang</strain>
    </source>
</reference>
<feature type="domain" description="Exocyst complex subunit Exo70 C-terminal" evidence="5">
    <location>
        <begin position="239"/>
        <end position="628"/>
    </location>
</feature>
<dbReference type="GO" id="GO:0000145">
    <property type="term" value="C:exocyst"/>
    <property type="evidence" value="ECO:0000318"/>
    <property type="project" value="GO_Central"/>
</dbReference>
<name>A0A804JPC9_MUSAM</name>
<proteinExistence type="inferred from homology"/>
<dbReference type="InParanoid" id="A0A804JPC9"/>
<reference evidence="7" key="2">
    <citation type="submission" date="2021-05" db="UniProtKB">
        <authorList>
            <consortium name="EnsemblPlants"/>
        </authorList>
    </citation>
    <scope>IDENTIFICATION</scope>
    <source>
        <strain evidence="7">subsp. malaccensis</strain>
    </source>
</reference>
<feature type="compositionally biased region" description="Low complexity" evidence="4">
    <location>
        <begin position="646"/>
        <end position="656"/>
    </location>
</feature>
<dbReference type="Gene3D" id="1.20.1280.170">
    <property type="entry name" value="Exocyst complex component Exo70"/>
    <property type="match status" value="1"/>
</dbReference>
<dbReference type="SUPFAM" id="SSF74788">
    <property type="entry name" value="Cullin repeat-like"/>
    <property type="match status" value="1"/>
</dbReference>
<accession>A0A804JPC9</accession>
<feature type="region of interest" description="Disordered" evidence="4">
    <location>
        <begin position="637"/>
        <end position="665"/>
    </location>
</feature>
<evidence type="ECO:0000313" key="6">
    <source>
        <dbReference type="EMBL" id="CAG1848454.1"/>
    </source>
</evidence>
<evidence type="ECO:0000313" key="7">
    <source>
        <dbReference type="EnsemblPlants" id="Ma06_p36330.1"/>
    </source>
</evidence>
<organism evidence="7 8">
    <name type="scientific">Musa acuminata subsp. malaccensis</name>
    <name type="common">Wild banana</name>
    <name type="synonym">Musa malaccensis</name>
    <dbReference type="NCBI Taxonomy" id="214687"/>
    <lineage>
        <taxon>Eukaryota</taxon>
        <taxon>Viridiplantae</taxon>
        <taxon>Streptophyta</taxon>
        <taxon>Embryophyta</taxon>
        <taxon>Tracheophyta</taxon>
        <taxon>Spermatophyta</taxon>
        <taxon>Magnoliopsida</taxon>
        <taxon>Liliopsida</taxon>
        <taxon>Zingiberales</taxon>
        <taxon>Musaceae</taxon>
        <taxon>Musa</taxon>
    </lineage>
</organism>
<evidence type="ECO:0000256" key="4">
    <source>
        <dbReference type="SAM" id="MobiDB-lite"/>
    </source>
</evidence>
<dbReference type="GO" id="GO:0006887">
    <property type="term" value="P:exocytosis"/>
    <property type="evidence" value="ECO:0000318"/>
    <property type="project" value="GO_Central"/>
</dbReference>
<keyword evidence="2 3" id="KW-0813">Transport</keyword>
<evidence type="ECO:0000259" key="5">
    <source>
        <dbReference type="Pfam" id="PF03081"/>
    </source>
</evidence>
<dbReference type="Gramene" id="Ma06_t36330.1">
    <property type="protein sequence ID" value="Ma06_p36330.1"/>
    <property type="gene ID" value="Ma06_g36330"/>
</dbReference>
<feature type="region of interest" description="Disordered" evidence="4">
    <location>
        <begin position="423"/>
        <end position="448"/>
    </location>
</feature>
<evidence type="ECO:0000256" key="2">
    <source>
        <dbReference type="ARBA" id="ARBA00022448"/>
    </source>
</evidence>
<keyword evidence="3" id="KW-0653">Protein transport</keyword>
<dbReference type="OrthoDB" id="1922221at2759"/>
<dbReference type="GO" id="GO:0015031">
    <property type="term" value="P:protein transport"/>
    <property type="evidence" value="ECO:0007669"/>
    <property type="project" value="UniProtKB-KW"/>
</dbReference>
<dbReference type="GO" id="GO:0005546">
    <property type="term" value="F:phosphatidylinositol-4,5-bisphosphate binding"/>
    <property type="evidence" value="ECO:0007669"/>
    <property type="project" value="InterPro"/>
</dbReference>
<protein>
    <recommendedName>
        <fullName evidence="3">Exocyst subunit Exo70 family protein</fullName>
    </recommendedName>
</protein>
<comment type="similarity">
    <text evidence="1 3">Belongs to the EXO70 family.</text>
</comment>